<accession>A2DHM4</accession>
<dbReference type="VEuPathDB" id="TrichDB:TVAGG3_0302760"/>
<dbReference type="AlphaFoldDB" id="A2DHM4"/>
<reference evidence="7" key="1">
    <citation type="submission" date="2006-10" db="EMBL/GenBank/DDBJ databases">
        <authorList>
            <person name="Amadeo P."/>
            <person name="Zhao Q."/>
            <person name="Wortman J."/>
            <person name="Fraser-Liggett C."/>
            <person name="Carlton J."/>
        </authorList>
    </citation>
    <scope>NUCLEOTIDE SEQUENCE</scope>
    <source>
        <strain evidence="7">G3</strain>
    </source>
</reference>
<protein>
    <submittedName>
        <fullName evidence="7">RIB72 protein, putative</fullName>
    </submittedName>
</protein>
<feature type="domain" description="DM10" evidence="6">
    <location>
        <begin position="6"/>
        <end position="101"/>
    </location>
</feature>
<dbReference type="Pfam" id="PF06565">
    <property type="entry name" value="DM10_dom"/>
    <property type="match status" value="1"/>
</dbReference>
<dbReference type="RefSeq" id="XP_001581058.1">
    <property type="nucleotide sequence ID" value="XM_001581008.1"/>
</dbReference>
<keyword evidence="5" id="KW-0966">Cell projection</keyword>
<dbReference type="GO" id="GO:0005856">
    <property type="term" value="C:cytoskeleton"/>
    <property type="evidence" value="ECO:0007669"/>
    <property type="project" value="UniProtKB-SubCell"/>
</dbReference>
<reference evidence="7" key="2">
    <citation type="journal article" date="2007" name="Science">
        <title>Draft genome sequence of the sexually transmitted pathogen Trichomonas vaginalis.</title>
        <authorList>
            <person name="Carlton J.M."/>
            <person name="Hirt R.P."/>
            <person name="Silva J.C."/>
            <person name="Delcher A.L."/>
            <person name="Schatz M."/>
            <person name="Zhao Q."/>
            <person name="Wortman J.R."/>
            <person name="Bidwell S.L."/>
            <person name="Alsmark U.C.M."/>
            <person name="Besteiro S."/>
            <person name="Sicheritz-Ponten T."/>
            <person name="Noel C.J."/>
            <person name="Dacks J.B."/>
            <person name="Foster P.G."/>
            <person name="Simillion C."/>
            <person name="Van de Peer Y."/>
            <person name="Miranda-Saavedra D."/>
            <person name="Barton G.J."/>
            <person name="Westrop G.D."/>
            <person name="Mueller S."/>
            <person name="Dessi D."/>
            <person name="Fiori P.L."/>
            <person name="Ren Q."/>
            <person name="Paulsen I."/>
            <person name="Zhang H."/>
            <person name="Bastida-Corcuera F.D."/>
            <person name="Simoes-Barbosa A."/>
            <person name="Brown M.T."/>
            <person name="Hayes R.D."/>
            <person name="Mukherjee M."/>
            <person name="Okumura C.Y."/>
            <person name="Schneider R."/>
            <person name="Smith A.J."/>
            <person name="Vanacova S."/>
            <person name="Villalvazo M."/>
            <person name="Haas B.J."/>
            <person name="Pertea M."/>
            <person name="Feldblyum T.V."/>
            <person name="Utterback T.R."/>
            <person name="Shu C.L."/>
            <person name="Osoegawa K."/>
            <person name="de Jong P.J."/>
            <person name="Hrdy I."/>
            <person name="Horvathova L."/>
            <person name="Zubacova Z."/>
            <person name="Dolezal P."/>
            <person name="Malik S.B."/>
            <person name="Logsdon J.M. Jr."/>
            <person name="Henze K."/>
            <person name="Gupta A."/>
            <person name="Wang C.C."/>
            <person name="Dunne R.L."/>
            <person name="Upcroft J.A."/>
            <person name="Upcroft P."/>
            <person name="White O."/>
            <person name="Salzberg S.L."/>
            <person name="Tang P."/>
            <person name="Chiu C.-H."/>
            <person name="Lee Y.-S."/>
            <person name="Embley T.M."/>
            <person name="Coombs G.H."/>
            <person name="Mottram J.C."/>
            <person name="Tachezy J."/>
            <person name="Fraser-Liggett C.M."/>
            <person name="Johnson P.J."/>
        </authorList>
    </citation>
    <scope>NUCLEOTIDE SEQUENCE [LARGE SCALE GENOMIC DNA]</scope>
    <source>
        <strain evidence="7">G3</strain>
    </source>
</reference>
<keyword evidence="4" id="KW-0206">Cytoskeleton</keyword>
<evidence type="ECO:0000256" key="5">
    <source>
        <dbReference type="ARBA" id="ARBA00023273"/>
    </source>
</evidence>
<dbReference type="GO" id="GO:0005929">
    <property type="term" value="C:cilium"/>
    <property type="evidence" value="ECO:0007669"/>
    <property type="project" value="UniProtKB-SubCell"/>
</dbReference>
<dbReference type="EMBL" id="DS113201">
    <property type="protein sequence ID" value="EAY20072.1"/>
    <property type="molecule type" value="Genomic_DNA"/>
</dbReference>
<evidence type="ECO:0000256" key="1">
    <source>
        <dbReference type="ARBA" id="ARBA00004138"/>
    </source>
</evidence>
<gene>
    <name evidence="7" type="ORF">TVAG_365800</name>
</gene>
<dbReference type="STRING" id="5722.A2DHM4"/>
<sequence length="183" mass="21406">MNSDKPYNELRFLAKMISKNPDNDKREFSVIFSLVNDEVKVWENKTDGFDGGFVYKAPHIRPKAPPHYNDMYIGANVEINHVVYKLYGAPENTYEIMEAYSDDFPRSDLTVIIPKLKPIKSKLQEDMMQKLIPDTDRIKLTDAENILQHCGVELCEQEIISIIRRYRFFMTKTFSVQEFINSI</sequence>
<evidence type="ECO:0000259" key="6">
    <source>
        <dbReference type="PROSITE" id="PS51336"/>
    </source>
</evidence>
<dbReference type="VEuPathDB" id="TrichDB:TVAG_365800"/>
<organism evidence="7 8">
    <name type="scientific">Trichomonas vaginalis (strain ATCC PRA-98 / G3)</name>
    <dbReference type="NCBI Taxonomy" id="412133"/>
    <lineage>
        <taxon>Eukaryota</taxon>
        <taxon>Metamonada</taxon>
        <taxon>Parabasalia</taxon>
        <taxon>Trichomonadida</taxon>
        <taxon>Trichomonadidae</taxon>
        <taxon>Trichomonas</taxon>
    </lineage>
</organism>
<evidence type="ECO:0000256" key="3">
    <source>
        <dbReference type="ARBA" id="ARBA00022490"/>
    </source>
</evidence>
<evidence type="ECO:0000256" key="4">
    <source>
        <dbReference type="ARBA" id="ARBA00023212"/>
    </source>
</evidence>
<dbReference type="SMR" id="A2DHM4"/>
<evidence type="ECO:0000256" key="2">
    <source>
        <dbReference type="ARBA" id="ARBA00004245"/>
    </source>
</evidence>
<dbReference type="Proteomes" id="UP000001542">
    <property type="component" value="Unassembled WGS sequence"/>
</dbReference>
<name>A2DHM4_TRIV3</name>
<evidence type="ECO:0000313" key="7">
    <source>
        <dbReference type="EMBL" id="EAY20072.1"/>
    </source>
</evidence>
<dbReference type="InParanoid" id="A2DHM4"/>
<comment type="subcellular location">
    <subcellularLocation>
        <location evidence="1">Cell projection</location>
        <location evidence="1">Cilium</location>
    </subcellularLocation>
    <subcellularLocation>
        <location evidence="2">Cytoplasm</location>
        <location evidence="2">Cytoskeleton</location>
    </subcellularLocation>
</comment>
<dbReference type="Gene3D" id="2.30.29.170">
    <property type="match status" value="1"/>
</dbReference>
<keyword evidence="3" id="KW-0963">Cytoplasm</keyword>
<dbReference type="KEGG" id="tva:5465606"/>
<dbReference type="PROSITE" id="PS51336">
    <property type="entry name" value="DM10"/>
    <property type="match status" value="1"/>
</dbReference>
<dbReference type="InterPro" id="IPR006602">
    <property type="entry name" value="DM10_dom"/>
</dbReference>
<evidence type="ECO:0000313" key="8">
    <source>
        <dbReference type="Proteomes" id="UP000001542"/>
    </source>
</evidence>
<keyword evidence="8" id="KW-1185">Reference proteome</keyword>
<proteinExistence type="predicted"/>